<dbReference type="PANTHER" id="PTHR12582:SF7">
    <property type="entry name" value="NETRIN RECEPTOR UNC5C"/>
    <property type="match status" value="1"/>
</dbReference>
<dbReference type="GO" id="GO:0007411">
    <property type="term" value="P:axon guidance"/>
    <property type="evidence" value="ECO:0007669"/>
    <property type="project" value="TreeGrafter"/>
</dbReference>
<dbReference type="AlphaFoldDB" id="A0A7K5Z6L7"/>
<proteinExistence type="predicted"/>
<evidence type="ECO:0000259" key="1">
    <source>
        <dbReference type="PROSITE" id="PS50017"/>
    </source>
</evidence>
<feature type="domain" description="Death" evidence="1">
    <location>
        <begin position="106"/>
        <end position="171"/>
    </location>
</feature>
<organism evidence="2 3">
    <name type="scientific">Pterocles burchelli</name>
    <dbReference type="NCBI Taxonomy" id="2585816"/>
    <lineage>
        <taxon>Eukaryota</taxon>
        <taxon>Metazoa</taxon>
        <taxon>Chordata</taxon>
        <taxon>Craniata</taxon>
        <taxon>Vertebrata</taxon>
        <taxon>Euteleostomi</taxon>
        <taxon>Archelosauria</taxon>
        <taxon>Archosauria</taxon>
        <taxon>Dinosauria</taxon>
        <taxon>Saurischia</taxon>
        <taxon>Theropoda</taxon>
        <taxon>Coelurosauria</taxon>
        <taxon>Aves</taxon>
        <taxon>Neognathae</taxon>
        <taxon>Neoaves</taxon>
        <taxon>Columbimorphae</taxon>
        <taxon>Pterocliformes</taxon>
        <taxon>Pteroclidae</taxon>
        <taxon>Pterocles</taxon>
    </lineage>
</organism>
<keyword evidence="3" id="KW-1185">Reference proteome</keyword>
<dbReference type="Pfam" id="PF17217">
    <property type="entry name" value="UPA"/>
    <property type="match status" value="1"/>
</dbReference>
<sequence>EIPFYHIWSGCQRNLHCTFTLERFSLNTLELACKLCVRQVEGEGQIFQLNCSISEVNDINEPTGIDYPPMDSAGTITTIVGPSAFSIPLPIRQKLCSSLDAPQTRGHDWRMLAHKLKLDRYLNYFATKSSPTGVILDLWEARNFPDGNLSMLAAVLEEMGRHETVVSLAAE</sequence>
<protein>
    <submittedName>
        <fullName evidence="2">UNC5C protein</fullName>
    </submittedName>
</protein>
<dbReference type="PROSITE" id="PS50017">
    <property type="entry name" value="DEATH_DOMAIN"/>
    <property type="match status" value="1"/>
</dbReference>
<dbReference type="SMART" id="SM00005">
    <property type="entry name" value="DEATH"/>
    <property type="match status" value="1"/>
</dbReference>
<dbReference type="SUPFAM" id="SSF47986">
    <property type="entry name" value="DEATH domain"/>
    <property type="match status" value="1"/>
</dbReference>
<feature type="non-terminal residue" evidence="2">
    <location>
        <position position="1"/>
    </location>
</feature>
<dbReference type="EMBL" id="VYZE01003144">
    <property type="protein sequence ID" value="NWU73169.1"/>
    <property type="molecule type" value="Genomic_DNA"/>
</dbReference>
<dbReference type="InterPro" id="IPR000488">
    <property type="entry name" value="Death_dom"/>
</dbReference>
<dbReference type="Proteomes" id="UP000522270">
    <property type="component" value="Unassembled WGS sequence"/>
</dbReference>
<accession>A0A7K5Z6L7</accession>
<dbReference type="GO" id="GO:0005042">
    <property type="term" value="F:netrin receptor activity"/>
    <property type="evidence" value="ECO:0007669"/>
    <property type="project" value="InterPro"/>
</dbReference>
<dbReference type="PANTHER" id="PTHR12582">
    <property type="entry name" value="NETRIN RECEPTOR UNC5"/>
    <property type="match status" value="1"/>
</dbReference>
<name>A0A7K5Z6L7_9AVES</name>
<dbReference type="OrthoDB" id="5973910at2759"/>
<gene>
    <name evidence="2" type="primary">Unc5c_1</name>
    <name evidence="2" type="ORF">PTEBUR_R05810</name>
</gene>
<dbReference type="Pfam" id="PF00531">
    <property type="entry name" value="Death"/>
    <property type="match status" value="1"/>
</dbReference>
<dbReference type="InterPro" id="IPR037936">
    <property type="entry name" value="UNC5A-D"/>
</dbReference>
<evidence type="ECO:0000313" key="2">
    <source>
        <dbReference type="EMBL" id="NWU73169.1"/>
    </source>
</evidence>
<comment type="caution">
    <text evidence="2">The sequence shown here is derived from an EMBL/GenBank/DDBJ whole genome shotgun (WGS) entry which is preliminary data.</text>
</comment>
<dbReference type="FunFam" id="1.10.533.10:FF:000001">
    <property type="entry name" value="Unc-5 netrin receptor B"/>
    <property type="match status" value="1"/>
</dbReference>
<dbReference type="InterPro" id="IPR033772">
    <property type="entry name" value="UPA"/>
</dbReference>
<dbReference type="Gene3D" id="1.10.533.10">
    <property type="entry name" value="Death Domain, Fas"/>
    <property type="match status" value="1"/>
</dbReference>
<evidence type="ECO:0000313" key="3">
    <source>
        <dbReference type="Proteomes" id="UP000522270"/>
    </source>
</evidence>
<dbReference type="GO" id="GO:0016020">
    <property type="term" value="C:membrane"/>
    <property type="evidence" value="ECO:0007669"/>
    <property type="project" value="InterPro"/>
</dbReference>
<reference evidence="2 3" key="1">
    <citation type="submission" date="2019-09" db="EMBL/GenBank/DDBJ databases">
        <title>Bird 10,000 Genomes (B10K) Project - Family phase.</title>
        <authorList>
            <person name="Zhang G."/>
        </authorList>
    </citation>
    <scope>NUCLEOTIDE SEQUENCE [LARGE SCALE GENOMIC DNA]</scope>
    <source>
        <strain evidence="2">B10K-DU-027-49</strain>
        <tissue evidence="2">Muscle</tissue>
    </source>
</reference>
<feature type="non-terminal residue" evidence="2">
    <location>
        <position position="171"/>
    </location>
</feature>
<dbReference type="InterPro" id="IPR011029">
    <property type="entry name" value="DEATH-like_dom_sf"/>
</dbReference>